<feature type="domain" description="Hemerythrin-like" evidence="5">
    <location>
        <begin position="83"/>
        <end position="226"/>
    </location>
</feature>
<proteinExistence type="predicted"/>
<keyword evidence="7" id="KW-1185">Reference proteome</keyword>
<gene>
    <name evidence="6" type="primary">ric</name>
    <name evidence="6" type="ORF">M9R61_03360</name>
</gene>
<evidence type="ECO:0000256" key="1">
    <source>
        <dbReference type="ARBA" id="ARBA00004496"/>
    </source>
</evidence>
<keyword evidence="3" id="KW-0479">Metal-binding</keyword>
<dbReference type="InterPro" id="IPR019903">
    <property type="entry name" value="RIC_family"/>
</dbReference>
<sequence length="232" mass="26967">MTELSVETNVSEIVKEVPQTGDLFRKLRIDFCCGGKIPLRTAAIDQHLDPDEVFEKVKGIQSKQTEYKQLLPTSLDEKALIEHIQTKHHAYLREELPSLTPYITKVSKVHGENHPHLMRVKEIFTVLKRELIDHTDDEDHVVFPLINQFIENPTEEHAKELQPHVLELEEEHENAGNLLKELRVITDNFTPPESACGTFRLVYQRLEQLEKDTFEHIHLENNILFENVRTAI</sequence>
<evidence type="ECO:0000256" key="2">
    <source>
        <dbReference type="ARBA" id="ARBA00022490"/>
    </source>
</evidence>
<dbReference type="Pfam" id="PF04405">
    <property type="entry name" value="ScdA_N"/>
    <property type="match status" value="1"/>
</dbReference>
<comment type="subcellular location">
    <subcellularLocation>
        <location evidence="1">Cytoplasm</location>
    </subcellularLocation>
</comment>
<evidence type="ECO:0000313" key="6">
    <source>
        <dbReference type="EMBL" id="MCZ8532387.1"/>
    </source>
</evidence>
<dbReference type="AlphaFoldDB" id="A0A9X3L6M7"/>
<dbReference type="EMBL" id="JAMKBI010000002">
    <property type="protein sequence ID" value="MCZ8532387.1"/>
    <property type="molecule type" value="Genomic_DNA"/>
</dbReference>
<evidence type="ECO:0000256" key="4">
    <source>
        <dbReference type="ARBA" id="ARBA00023004"/>
    </source>
</evidence>
<accession>A0A9X3L6M7</accession>
<reference evidence="6" key="1">
    <citation type="submission" date="2022-05" db="EMBL/GenBank/DDBJ databases">
        <authorList>
            <person name="Colautti A."/>
            <person name="Iacumin L."/>
        </authorList>
    </citation>
    <scope>NUCLEOTIDE SEQUENCE</scope>
    <source>
        <strain evidence="6">DSM 30747</strain>
    </source>
</reference>
<evidence type="ECO:0000313" key="7">
    <source>
        <dbReference type="Proteomes" id="UP001152172"/>
    </source>
</evidence>
<dbReference type="GO" id="GO:0005737">
    <property type="term" value="C:cytoplasm"/>
    <property type="evidence" value="ECO:0007669"/>
    <property type="project" value="UniProtKB-SubCell"/>
</dbReference>
<name>A0A9X3L6M7_9BACI</name>
<dbReference type="PANTHER" id="PTHR36438">
    <property type="entry name" value="IRON-SULFUR CLUSTER REPAIR PROTEIN YTFE"/>
    <property type="match status" value="1"/>
</dbReference>
<dbReference type="RefSeq" id="WP_269920964.1">
    <property type="nucleotide sequence ID" value="NZ_JAMKBI010000002.1"/>
</dbReference>
<dbReference type="Pfam" id="PF01814">
    <property type="entry name" value="Hemerythrin"/>
    <property type="match status" value="1"/>
</dbReference>
<dbReference type="NCBIfam" id="TIGR03652">
    <property type="entry name" value="FeS_repair_RIC"/>
    <property type="match status" value="1"/>
</dbReference>
<dbReference type="Gene3D" id="1.20.120.520">
    <property type="entry name" value="nmb1532 protein domain like"/>
    <property type="match status" value="1"/>
</dbReference>
<organism evidence="6 7">
    <name type="scientific">Psychrobacillus psychrodurans</name>
    <dbReference type="NCBI Taxonomy" id="126157"/>
    <lineage>
        <taxon>Bacteria</taxon>
        <taxon>Bacillati</taxon>
        <taxon>Bacillota</taxon>
        <taxon>Bacilli</taxon>
        <taxon>Bacillales</taxon>
        <taxon>Bacillaceae</taxon>
        <taxon>Psychrobacillus</taxon>
    </lineage>
</organism>
<evidence type="ECO:0000259" key="5">
    <source>
        <dbReference type="Pfam" id="PF01814"/>
    </source>
</evidence>
<keyword evidence="2" id="KW-0963">Cytoplasm</keyword>
<evidence type="ECO:0000256" key="3">
    <source>
        <dbReference type="ARBA" id="ARBA00022723"/>
    </source>
</evidence>
<protein>
    <submittedName>
        <fullName evidence="6">Iron-sulfur cluster repair di-iron protein</fullName>
    </submittedName>
</protein>
<keyword evidence="4" id="KW-0408">Iron</keyword>
<dbReference type="InterPro" id="IPR012312">
    <property type="entry name" value="Hemerythrin-like"/>
</dbReference>
<dbReference type="Proteomes" id="UP001152172">
    <property type="component" value="Unassembled WGS sequence"/>
</dbReference>
<dbReference type="PANTHER" id="PTHR36438:SF1">
    <property type="entry name" value="IRON-SULFUR CLUSTER REPAIR PROTEIN YTFE"/>
    <property type="match status" value="1"/>
</dbReference>
<comment type="caution">
    <text evidence="6">The sequence shown here is derived from an EMBL/GenBank/DDBJ whole genome shotgun (WGS) entry which is preliminary data.</text>
</comment>
<dbReference type="GO" id="GO:0046872">
    <property type="term" value="F:metal ion binding"/>
    <property type="evidence" value="ECO:0007669"/>
    <property type="project" value="UniProtKB-KW"/>
</dbReference>